<reference evidence="1 2" key="1">
    <citation type="submission" date="2018-11" db="EMBL/GenBank/DDBJ databases">
        <authorList>
            <consortium name="Pathogen Informatics"/>
        </authorList>
    </citation>
    <scope>NUCLEOTIDE SEQUENCE [LARGE SCALE GENOMIC DNA]</scope>
    <source>
        <strain>Denwood</strain>
        <strain evidence="2">Zambia</strain>
    </source>
</reference>
<accession>A0A3P8H960</accession>
<organism evidence="1 2">
    <name type="scientific">Schistosoma mattheei</name>
    <dbReference type="NCBI Taxonomy" id="31246"/>
    <lineage>
        <taxon>Eukaryota</taxon>
        <taxon>Metazoa</taxon>
        <taxon>Spiralia</taxon>
        <taxon>Lophotrochozoa</taxon>
        <taxon>Platyhelminthes</taxon>
        <taxon>Trematoda</taxon>
        <taxon>Digenea</taxon>
        <taxon>Strigeidida</taxon>
        <taxon>Schistosomatoidea</taxon>
        <taxon>Schistosomatidae</taxon>
        <taxon>Schistosoma</taxon>
    </lineage>
</organism>
<gene>
    <name evidence="1" type="ORF">SMTD_LOCUS17720</name>
</gene>
<dbReference type="EMBL" id="UZAL01039174">
    <property type="protein sequence ID" value="VDP75015.1"/>
    <property type="molecule type" value="Genomic_DNA"/>
</dbReference>
<dbReference type="Proteomes" id="UP000269396">
    <property type="component" value="Unassembled WGS sequence"/>
</dbReference>
<evidence type="ECO:0000313" key="2">
    <source>
        <dbReference type="Proteomes" id="UP000269396"/>
    </source>
</evidence>
<sequence length="31" mass="3699">MPKVLIQKKTVMIIMKKRDKFIRNLIVNELG</sequence>
<protein>
    <submittedName>
        <fullName evidence="1">Uncharacterized protein</fullName>
    </submittedName>
</protein>
<evidence type="ECO:0000313" key="1">
    <source>
        <dbReference type="EMBL" id="VDP75015.1"/>
    </source>
</evidence>
<name>A0A3P8H960_9TREM</name>
<dbReference type="AlphaFoldDB" id="A0A3P8H960"/>
<proteinExistence type="predicted"/>
<keyword evidence="2" id="KW-1185">Reference proteome</keyword>